<dbReference type="InterPro" id="IPR050248">
    <property type="entry name" value="Polysacc_deacetylase_ArnD"/>
</dbReference>
<dbReference type="EMBL" id="AP014879">
    <property type="protein sequence ID" value="BAV34016.1"/>
    <property type="molecule type" value="Genomic_DNA"/>
</dbReference>
<reference evidence="2 3" key="1">
    <citation type="submission" date="2015-05" db="EMBL/GenBank/DDBJ databases">
        <title>Complete genome sequence of a sulfur-oxidizing gammaproteobacterium strain HA5.</title>
        <authorList>
            <person name="Miura A."/>
            <person name="Kojima H."/>
            <person name="Fukui M."/>
        </authorList>
    </citation>
    <scope>NUCLEOTIDE SEQUENCE [LARGE SCALE GENOMIC DNA]</scope>
    <source>
        <strain evidence="2 3">HA5</strain>
    </source>
</reference>
<evidence type="ECO:0000313" key="2">
    <source>
        <dbReference type="EMBL" id="BAV34016.1"/>
    </source>
</evidence>
<organism evidence="2 3">
    <name type="scientific">Sulfuricaulis limicola</name>
    <dbReference type="NCBI Taxonomy" id="1620215"/>
    <lineage>
        <taxon>Bacteria</taxon>
        <taxon>Pseudomonadati</taxon>
        <taxon>Pseudomonadota</taxon>
        <taxon>Gammaproteobacteria</taxon>
        <taxon>Acidiferrobacterales</taxon>
        <taxon>Acidiferrobacteraceae</taxon>
        <taxon>Sulfuricaulis</taxon>
    </lineage>
</organism>
<accession>A0A1B4XGS6</accession>
<dbReference type="AlphaFoldDB" id="A0A1B4XGS6"/>
<keyword evidence="3" id="KW-1185">Reference proteome</keyword>
<evidence type="ECO:0000259" key="1">
    <source>
        <dbReference type="PROSITE" id="PS51677"/>
    </source>
</evidence>
<dbReference type="InterPro" id="IPR002509">
    <property type="entry name" value="NODB_dom"/>
</dbReference>
<dbReference type="PROSITE" id="PS51257">
    <property type="entry name" value="PROKAR_LIPOPROTEIN"/>
    <property type="match status" value="1"/>
</dbReference>
<dbReference type="Pfam" id="PF01522">
    <property type="entry name" value="Polysacc_deac_1"/>
    <property type="match status" value="1"/>
</dbReference>
<sequence length="246" mass="27614">MPCRQGRRFPCGRIIVIGAANATLSSGCRERAVDMASVLKAFVLSLFPRRAVVRKKSGNRVYMTFDDGPHPENTPRLLDALKAHGVKATFFVQGEQVARYPDVARKITEQGHTIAGHSWSHRRLPQWAFRDAWIEFDRTREIIRKVTGVETILYRPPYGWVTLPMLVHAALGRTRLILWSVDSDDDRTRSVAAILTRGRQVQGGDIFLCHDDNDAIREALPALLNEWRARGLESCALGDDDGAQGK</sequence>
<dbReference type="Proteomes" id="UP000243180">
    <property type="component" value="Chromosome"/>
</dbReference>
<dbReference type="InParanoid" id="A0A1B4XGS6"/>
<dbReference type="PROSITE" id="PS51677">
    <property type="entry name" value="NODB"/>
    <property type="match status" value="1"/>
</dbReference>
<dbReference type="SUPFAM" id="SSF88713">
    <property type="entry name" value="Glycoside hydrolase/deacetylase"/>
    <property type="match status" value="1"/>
</dbReference>
<dbReference type="KEGG" id="slim:SCL_1713"/>
<feature type="domain" description="NodB homology" evidence="1">
    <location>
        <begin position="59"/>
        <end position="235"/>
    </location>
</feature>
<evidence type="ECO:0000313" key="3">
    <source>
        <dbReference type="Proteomes" id="UP000243180"/>
    </source>
</evidence>
<dbReference type="GO" id="GO:0016810">
    <property type="term" value="F:hydrolase activity, acting on carbon-nitrogen (but not peptide) bonds"/>
    <property type="evidence" value="ECO:0007669"/>
    <property type="project" value="InterPro"/>
</dbReference>
<name>A0A1B4XGS6_9GAMM</name>
<protein>
    <submittedName>
        <fullName evidence="2">Polysaccharide deacetylase</fullName>
    </submittedName>
</protein>
<dbReference type="GO" id="GO:0005975">
    <property type="term" value="P:carbohydrate metabolic process"/>
    <property type="evidence" value="ECO:0007669"/>
    <property type="project" value="InterPro"/>
</dbReference>
<dbReference type="OrthoDB" id="276604at2"/>
<dbReference type="InterPro" id="IPR011330">
    <property type="entry name" value="Glyco_hydro/deAcase_b/a-brl"/>
</dbReference>
<proteinExistence type="predicted"/>
<dbReference type="Gene3D" id="3.20.20.370">
    <property type="entry name" value="Glycoside hydrolase/deacetylase"/>
    <property type="match status" value="1"/>
</dbReference>
<dbReference type="CDD" id="cd10917">
    <property type="entry name" value="CE4_NodB_like_6s_7s"/>
    <property type="match status" value="1"/>
</dbReference>
<dbReference type="PANTHER" id="PTHR10587">
    <property type="entry name" value="GLYCOSYL TRANSFERASE-RELATED"/>
    <property type="match status" value="1"/>
</dbReference>
<dbReference type="PANTHER" id="PTHR10587:SF137">
    <property type="entry name" value="4-DEOXY-4-FORMAMIDO-L-ARABINOSE-PHOSPHOUNDECAPRENOL DEFORMYLASE ARND-RELATED"/>
    <property type="match status" value="1"/>
</dbReference>
<gene>
    <name evidence="2" type="ORF">SCL_1713</name>
</gene>